<feature type="region of interest" description="Disordered" evidence="1">
    <location>
        <begin position="172"/>
        <end position="198"/>
    </location>
</feature>
<name>A0A919NCW6_9ACTN</name>
<sequence>MTDQRIDPRRRWPWLLSNAGILTVTVIVAGLGITALVVMLLIAGDAPDTERAKLLIEALKYGLGFFAAAGAVAALLVAVRRQLLAENAHDLSERNHRLALQAQAHTETDAAERRVTDLYAKAVEQLGSADAAVRLGGLYALERVAQNNPAQRQTIVNVFCAYLRMPYAPSATTTPTTAGPITELPLPRTEPTASRDPRQELQVRLTAQRILTTHLTLPADVTSEQANTLTPDAVQPFWHGLDLDLTGAQLIDWNLPRGHLRHADFTSATFTGSAGFHEATFTGDAWFEKVTFPGVAWFEKAAFTGGAWFNGATFTGDARFSGTTFSGGAWFEKVTFPGVAWFREAIFSDGAWFNGAIFSGDAWFEKVTFAGVAGFGGAIFSGDAWFNGATFSGGAWFREAAFTGHAWFREAAFTRHARFEKATFTGGAWFNGAIFSGDAWFEKATFTDGRLMMVRARVELREDRRDVWPSGWRIAPGPPSGWCQLVYGAPG</sequence>
<dbReference type="EMBL" id="BOMW01000069">
    <property type="protein sequence ID" value="GIF08899.1"/>
    <property type="molecule type" value="Genomic_DNA"/>
</dbReference>
<keyword evidence="2" id="KW-0812">Transmembrane</keyword>
<keyword evidence="2" id="KW-0472">Membrane</keyword>
<feature type="compositionally biased region" description="Low complexity" evidence="1">
    <location>
        <begin position="172"/>
        <end position="182"/>
    </location>
</feature>
<evidence type="ECO:0000313" key="3">
    <source>
        <dbReference type="EMBL" id="GIF08899.1"/>
    </source>
</evidence>
<dbReference type="Gene3D" id="2.160.20.80">
    <property type="entry name" value="E3 ubiquitin-protein ligase SopA"/>
    <property type="match status" value="2"/>
</dbReference>
<dbReference type="RefSeq" id="WP_203684234.1">
    <property type="nucleotide sequence ID" value="NZ_BOMW01000069.1"/>
</dbReference>
<organism evidence="3 4">
    <name type="scientific">Actinoplanes siamensis</name>
    <dbReference type="NCBI Taxonomy" id="1223317"/>
    <lineage>
        <taxon>Bacteria</taxon>
        <taxon>Bacillati</taxon>
        <taxon>Actinomycetota</taxon>
        <taxon>Actinomycetes</taxon>
        <taxon>Micromonosporales</taxon>
        <taxon>Micromonosporaceae</taxon>
        <taxon>Actinoplanes</taxon>
    </lineage>
</organism>
<dbReference type="SUPFAM" id="SSF141571">
    <property type="entry name" value="Pentapeptide repeat-like"/>
    <property type="match status" value="1"/>
</dbReference>
<keyword evidence="4" id="KW-1185">Reference proteome</keyword>
<dbReference type="Proteomes" id="UP000629619">
    <property type="component" value="Unassembled WGS sequence"/>
</dbReference>
<feature type="transmembrane region" description="Helical" evidence="2">
    <location>
        <begin position="61"/>
        <end position="79"/>
    </location>
</feature>
<comment type="caution">
    <text evidence="3">The sequence shown here is derived from an EMBL/GenBank/DDBJ whole genome shotgun (WGS) entry which is preliminary data.</text>
</comment>
<keyword evidence="2" id="KW-1133">Transmembrane helix</keyword>
<gene>
    <name evidence="3" type="ORF">Asi03nite_64370</name>
</gene>
<dbReference type="AlphaFoldDB" id="A0A919NCW6"/>
<dbReference type="Pfam" id="PF13576">
    <property type="entry name" value="Pentapeptide_3"/>
    <property type="match status" value="2"/>
</dbReference>
<reference evidence="3" key="1">
    <citation type="submission" date="2021-01" db="EMBL/GenBank/DDBJ databases">
        <title>Whole genome shotgun sequence of Actinoplanes siamensis NBRC 109076.</title>
        <authorList>
            <person name="Komaki H."/>
            <person name="Tamura T."/>
        </authorList>
    </citation>
    <scope>NUCLEOTIDE SEQUENCE</scope>
    <source>
        <strain evidence="3">NBRC 109076</strain>
    </source>
</reference>
<evidence type="ECO:0008006" key="5">
    <source>
        <dbReference type="Google" id="ProtNLM"/>
    </source>
</evidence>
<protein>
    <recommendedName>
        <fullName evidence="5">Pentapeptide repeat-containing protein</fullName>
    </recommendedName>
</protein>
<evidence type="ECO:0000256" key="2">
    <source>
        <dbReference type="SAM" id="Phobius"/>
    </source>
</evidence>
<dbReference type="InterPro" id="IPR001646">
    <property type="entry name" value="5peptide_repeat"/>
</dbReference>
<evidence type="ECO:0000256" key="1">
    <source>
        <dbReference type="SAM" id="MobiDB-lite"/>
    </source>
</evidence>
<evidence type="ECO:0000313" key="4">
    <source>
        <dbReference type="Proteomes" id="UP000629619"/>
    </source>
</evidence>
<proteinExistence type="predicted"/>
<feature type="transmembrane region" description="Helical" evidence="2">
    <location>
        <begin position="12"/>
        <end position="41"/>
    </location>
</feature>
<accession>A0A919NCW6</accession>
<dbReference type="Pfam" id="PF00805">
    <property type="entry name" value="Pentapeptide"/>
    <property type="match status" value="1"/>
</dbReference>